<dbReference type="InterPro" id="IPR012745">
    <property type="entry name" value="Pseudoazurin"/>
</dbReference>
<dbReference type="Proteomes" id="UP000678281">
    <property type="component" value="Unassembled WGS sequence"/>
</dbReference>
<evidence type="ECO:0000256" key="5">
    <source>
        <dbReference type="ARBA" id="ARBA00022982"/>
    </source>
</evidence>
<dbReference type="SUPFAM" id="SSF49503">
    <property type="entry name" value="Cupredoxins"/>
    <property type="match status" value="1"/>
</dbReference>
<dbReference type="EMBL" id="JAGXTP010000001">
    <property type="protein sequence ID" value="MBS3848306.1"/>
    <property type="molecule type" value="Genomic_DNA"/>
</dbReference>
<dbReference type="GO" id="GO:0009055">
    <property type="term" value="F:electron transfer activity"/>
    <property type="evidence" value="ECO:0007669"/>
    <property type="project" value="InterPro"/>
</dbReference>
<feature type="domain" description="Blue (type 1) copper" evidence="10">
    <location>
        <begin position="30"/>
        <end position="116"/>
    </location>
</feature>
<dbReference type="Pfam" id="PF00127">
    <property type="entry name" value="Copper-bind"/>
    <property type="match status" value="1"/>
</dbReference>
<keyword evidence="9" id="KW-0732">Signal</keyword>
<gene>
    <name evidence="11" type="ORF">KD146_06305</name>
</gene>
<keyword evidence="3 8" id="KW-0479">Metal-binding</keyword>
<dbReference type="InterPro" id="IPR002386">
    <property type="entry name" value="Amicyanin/Pseudoazurin"/>
</dbReference>
<dbReference type="GO" id="GO:0005507">
    <property type="term" value="F:copper ion binding"/>
    <property type="evidence" value="ECO:0007669"/>
    <property type="project" value="UniProtKB-UniRule"/>
</dbReference>
<dbReference type="AlphaFoldDB" id="A0A942E6B5"/>
<keyword evidence="2" id="KW-0813">Transport</keyword>
<dbReference type="GO" id="GO:0042597">
    <property type="term" value="C:periplasmic space"/>
    <property type="evidence" value="ECO:0007669"/>
    <property type="project" value="UniProtKB-SubCell"/>
</dbReference>
<comment type="caution">
    <text evidence="11">The sequence shown here is derived from an EMBL/GenBank/DDBJ whole genome shotgun (WGS) entry which is preliminary data.</text>
</comment>
<evidence type="ECO:0000256" key="6">
    <source>
        <dbReference type="ARBA" id="ARBA00023008"/>
    </source>
</evidence>
<evidence type="ECO:0000256" key="8">
    <source>
        <dbReference type="PIRSR" id="PIRSR602386-1"/>
    </source>
</evidence>
<keyword evidence="5" id="KW-0249">Electron transport</keyword>
<dbReference type="PRINTS" id="PR00155">
    <property type="entry name" value="AMICYANIN"/>
</dbReference>
<feature type="binding site" evidence="8">
    <location>
        <position position="110"/>
    </location>
    <ligand>
        <name>Cu cation</name>
        <dbReference type="ChEBI" id="CHEBI:23378"/>
    </ligand>
</feature>
<comment type="subcellular location">
    <subcellularLocation>
        <location evidence="1">Periplasm</location>
    </subcellularLocation>
</comment>
<feature type="signal peptide" evidence="9">
    <location>
        <begin position="1"/>
        <end position="24"/>
    </location>
</feature>
<dbReference type="PRINTS" id="PR00156">
    <property type="entry name" value="COPPERBLUE"/>
</dbReference>
<feature type="chain" id="PRO_5036677545" description="Pseudoazurin" evidence="9">
    <location>
        <begin position="25"/>
        <end position="148"/>
    </location>
</feature>
<proteinExistence type="predicted"/>
<accession>A0A942E6B5</accession>
<dbReference type="InterPro" id="IPR000923">
    <property type="entry name" value="BlueCu_1"/>
</dbReference>
<feature type="binding site" evidence="8">
    <location>
        <position position="105"/>
    </location>
    <ligand>
        <name>Cu cation</name>
        <dbReference type="ChEBI" id="CHEBI:23378"/>
    </ligand>
</feature>
<organism evidence="11 12">
    <name type="scientific">Devosia litorisediminis</name>
    <dbReference type="NCBI Taxonomy" id="2829817"/>
    <lineage>
        <taxon>Bacteria</taxon>
        <taxon>Pseudomonadati</taxon>
        <taxon>Pseudomonadota</taxon>
        <taxon>Alphaproteobacteria</taxon>
        <taxon>Hyphomicrobiales</taxon>
        <taxon>Devosiaceae</taxon>
        <taxon>Devosia</taxon>
    </lineage>
</organism>
<evidence type="ECO:0000256" key="1">
    <source>
        <dbReference type="ARBA" id="ARBA00004418"/>
    </source>
</evidence>
<evidence type="ECO:0000259" key="10">
    <source>
        <dbReference type="Pfam" id="PF00127"/>
    </source>
</evidence>
<keyword evidence="12" id="KW-1185">Reference proteome</keyword>
<comment type="cofactor">
    <cofactor evidence="8">
        <name>Cu cation</name>
        <dbReference type="ChEBI" id="CHEBI:23378"/>
    </cofactor>
    <text evidence="8">Binds 1 copper ion per subunit.</text>
</comment>
<sequence>MSNVLKALIAAAAIAGFAVVPAIAADFEMHMLNKGDAGAMVFEPAFVQIQPGDTVTFVPTDKGHNAETIKDMIPEGAETFKSKINETFTVTFDVAGAYGIKCTPHYAMGMVGMIMVGDDLANLDAVKAVKVPRKVGERFDAVYAELGL</sequence>
<evidence type="ECO:0000256" key="9">
    <source>
        <dbReference type="SAM" id="SignalP"/>
    </source>
</evidence>
<evidence type="ECO:0000256" key="4">
    <source>
        <dbReference type="ARBA" id="ARBA00022764"/>
    </source>
</evidence>
<dbReference type="InterPro" id="IPR001235">
    <property type="entry name" value="Copper_blue_Plastocyanin"/>
</dbReference>
<dbReference type="RefSeq" id="WP_212657862.1">
    <property type="nucleotide sequence ID" value="NZ_JAGXTP010000001.1"/>
</dbReference>
<dbReference type="Gene3D" id="2.60.40.420">
    <property type="entry name" value="Cupredoxins - blue copper proteins"/>
    <property type="match status" value="1"/>
</dbReference>
<dbReference type="NCBIfam" id="TIGR02375">
    <property type="entry name" value="pseudoazurin"/>
    <property type="match status" value="1"/>
</dbReference>
<evidence type="ECO:0000256" key="2">
    <source>
        <dbReference type="ARBA" id="ARBA00022448"/>
    </source>
</evidence>
<feature type="binding site" evidence="8">
    <location>
        <position position="64"/>
    </location>
    <ligand>
        <name>Cu cation</name>
        <dbReference type="ChEBI" id="CHEBI:23378"/>
    </ligand>
</feature>
<protein>
    <recommendedName>
        <fullName evidence="7">Pseudoazurin</fullName>
    </recommendedName>
</protein>
<keyword evidence="4" id="KW-0574">Periplasm</keyword>
<evidence type="ECO:0000256" key="7">
    <source>
        <dbReference type="NCBIfam" id="TIGR02375"/>
    </source>
</evidence>
<name>A0A942E6B5_9HYPH</name>
<evidence type="ECO:0000313" key="12">
    <source>
        <dbReference type="Proteomes" id="UP000678281"/>
    </source>
</evidence>
<evidence type="ECO:0000313" key="11">
    <source>
        <dbReference type="EMBL" id="MBS3848306.1"/>
    </source>
</evidence>
<keyword evidence="6 8" id="KW-0186">Copper</keyword>
<dbReference type="CDD" id="cd04218">
    <property type="entry name" value="Pseudoazurin"/>
    <property type="match status" value="1"/>
</dbReference>
<feature type="binding site" evidence="8">
    <location>
        <position position="102"/>
    </location>
    <ligand>
        <name>Cu cation</name>
        <dbReference type="ChEBI" id="CHEBI:23378"/>
    </ligand>
</feature>
<evidence type="ECO:0000256" key="3">
    <source>
        <dbReference type="ARBA" id="ARBA00022723"/>
    </source>
</evidence>
<dbReference type="InterPro" id="IPR008972">
    <property type="entry name" value="Cupredoxin"/>
</dbReference>
<reference evidence="11" key="1">
    <citation type="submission" date="2021-04" db="EMBL/GenBank/DDBJ databases">
        <title>Devosia litorisediminis sp. nov., isolated from a sand dune.</title>
        <authorList>
            <person name="Park S."/>
            <person name="Yoon J.-H."/>
        </authorList>
    </citation>
    <scope>NUCLEOTIDE SEQUENCE</scope>
    <source>
        <strain evidence="11">BSSL-BM10</strain>
    </source>
</reference>